<dbReference type="OrthoDB" id="3257768at2759"/>
<reference evidence="4" key="1">
    <citation type="journal article" date="2017" name="Nat. Ecol. Evol.">
        <title>Genome expansion and lineage-specific genetic innovations in the forest pathogenic fungi Armillaria.</title>
        <authorList>
            <person name="Sipos G."/>
            <person name="Prasanna A.N."/>
            <person name="Walter M.C."/>
            <person name="O'Connor E."/>
            <person name="Balint B."/>
            <person name="Krizsan K."/>
            <person name="Kiss B."/>
            <person name="Hess J."/>
            <person name="Varga T."/>
            <person name="Slot J."/>
            <person name="Riley R."/>
            <person name="Boka B."/>
            <person name="Rigling D."/>
            <person name="Barry K."/>
            <person name="Lee J."/>
            <person name="Mihaltcheva S."/>
            <person name="LaButti K."/>
            <person name="Lipzen A."/>
            <person name="Waldron R."/>
            <person name="Moloney N.M."/>
            <person name="Sperisen C."/>
            <person name="Kredics L."/>
            <person name="Vagvoelgyi C."/>
            <person name="Patrignani A."/>
            <person name="Fitzpatrick D."/>
            <person name="Nagy I."/>
            <person name="Doyle S."/>
            <person name="Anderson J.B."/>
            <person name="Grigoriev I.V."/>
            <person name="Gueldener U."/>
            <person name="Muensterkoetter M."/>
            <person name="Nagy L.G."/>
        </authorList>
    </citation>
    <scope>NUCLEOTIDE SEQUENCE [LARGE SCALE GENOMIC DNA]</scope>
    <source>
        <strain evidence="4">Ar21-2</strain>
    </source>
</reference>
<accession>A0A2H3EDJ9</accession>
<dbReference type="Pfam" id="PF18803">
    <property type="entry name" value="CxC2"/>
    <property type="match status" value="1"/>
</dbReference>
<evidence type="ECO:0000313" key="3">
    <source>
        <dbReference type="EMBL" id="PBL04115.1"/>
    </source>
</evidence>
<dbReference type="InParanoid" id="A0A2H3EDJ9"/>
<dbReference type="EMBL" id="KZ293644">
    <property type="protein sequence ID" value="PBL04115.1"/>
    <property type="molecule type" value="Genomic_DNA"/>
</dbReference>
<dbReference type="STRING" id="47427.A0A2H3EDJ9"/>
<protein>
    <recommendedName>
        <fullName evidence="2">CxC2-like cysteine cluster KDZ transposase-associated domain-containing protein</fullName>
    </recommendedName>
</protein>
<dbReference type="OMA" id="RICKLAF"/>
<evidence type="ECO:0000313" key="4">
    <source>
        <dbReference type="Proteomes" id="UP000217790"/>
    </source>
</evidence>
<dbReference type="Proteomes" id="UP000217790">
    <property type="component" value="Unassembled WGS sequence"/>
</dbReference>
<evidence type="ECO:0000259" key="2">
    <source>
        <dbReference type="Pfam" id="PF18803"/>
    </source>
</evidence>
<feature type="domain" description="CxC2-like cysteine cluster KDZ transposase-associated" evidence="2">
    <location>
        <begin position="162"/>
        <end position="268"/>
    </location>
</feature>
<dbReference type="InterPro" id="IPR041457">
    <property type="entry name" value="CxC2_KDZ-assoc"/>
</dbReference>
<name>A0A2H3EDJ9_ARMGA</name>
<gene>
    <name evidence="3" type="ORF">ARMGADRAFT_1022602</name>
</gene>
<dbReference type="AlphaFoldDB" id="A0A2H3EDJ9"/>
<dbReference type="Pfam" id="PF18758">
    <property type="entry name" value="KDZ"/>
    <property type="match status" value="1"/>
</dbReference>
<dbReference type="PANTHER" id="PTHR33096">
    <property type="entry name" value="CXC2 DOMAIN-CONTAINING PROTEIN"/>
    <property type="match status" value="1"/>
</dbReference>
<feature type="region of interest" description="Disordered" evidence="1">
    <location>
        <begin position="1045"/>
        <end position="1070"/>
    </location>
</feature>
<feature type="region of interest" description="Disordered" evidence="1">
    <location>
        <begin position="68"/>
        <end position="93"/>
    </location>
</feature>
<organism evidence="3 4">
    <name type="scientific">Armillaria gallica</name>
    <name type="common">Bulbous honey fungus</name>
    <name type="synonym">Armillaria bulbosa</name>
    <dbReference type="NCBI Taxonomy" id="47427"/>
    <lineage>
        <taxon>Eukaryota</taxon>
        <taxon>Fungi</taxon>
        <taxon>Dikarya</taxon>
        <taxon>Basidiomycota</taxon>
        <taxon>Agaricomycotina</taxon>
        <taxon>Agaricomycetes</taxon>
        <taxon>Agaricomycetidae</taxon>
        <taxon>Agaricales</taxon>
        <taxon>Marasmiineae</taxon>
        <taxon>Physalacriaceae</taxon>
        <taxon>Armillaria</taxon>
    </lineage>
</organism>
<sequence>MSQRGRWHTVIEESLYRPDGSGIPIRPSAPRGRSAPAGAMARAHHTKISVSREGETFITNSHKDIPVAYNPQSSSLRTDKRTSSQIHRSNDDASADFNLSDAQLLMEELLHLRPARKRQTIEQEPLHRWMKEMDSYLAEFLRWEGRCGSHEWTGDFYHQTSLKNLGLKVQLGHQIGELCSQPHPSGRQVVVIDIEGIHQVDVVYCGCHCAPDYYIQMLRCQWFPGSVEFPHTAMTFATLWHFQLLSFMSKASAYEYYHTLKWLTDNTGVHRPPNLYQVFLRIVREWRHIRMLKLHGQGNDPSGSSGTKVSDCVVHCLACPRPGVNIDPNRAEEDLWLDILFLSDDANFRMKRLNMSSLLRDPCLNKGFSYFVKEEAFVRHLARHEESMPEEGNTCNNHDAIKLATMRGGKGMATSGIGGVVCACHEFRWVSSVVDLKKGEQYVYMDYGVLKTLMSETPKSVVISYDIGCQWHKNLWKRIDRYGPKLTPSLRPDNVVVLVPKFHLLAHIAECQEEFSFNLETKVGTTDGEAPERGWAASNLMASSTKEMGPGSRHDTLDDHWGDANWRKCISIATVLLRKIQEVVPQREEHVVTLETFSETVGETAAGAESLKKWTEAVEAWERRQSSDVVVPNPYVPTPVALTLAAVRLQLAQDGTDQTWGVSSGIRITASKMIIDGVHTEQLQPGMRQQSRAKVLERATNLRRCMESWMDVQRVYVPEVVGIHDQIDREAGGDCMVAWNMDLLMPLTLLQKKMLTCDSRLLKYKWEVRRAQAAEALAGVQHKIILKTHVTNHRDAYSHGQRQGSKSHTLLADCRRDKVWLVAPVSAPEPRGCCADQAISEAAAERDRQSEPQGDLRGDSKAAALDIDSIGRRGEHEYRGTTRCCFVALRIEWCRARARAHRWSKECLLLHEEMKRVIRSHDHNIAIWTNRAERSIDGTAGGAQAYTLHQAAIRHEMRDFCLKSWRHVDEWLAIGQANGEDDDDVTEDEHGDVLLSAPLSANFFNIIVYLHAKYWPQSTEKISDKNIHTVNMQGNSEKIYEQRSHRRQKDCRGRGAPGGALNKSTGKVKKGETSGLLGAQYLNEKEGAGIAGLYRYNGTYQLE</sequence>
<keyword evidence="4" id="KW-1185">Reference proteome</keyword>
<dbReference type="InterPro" id="IPR040521">
    <property type="entry name" value="KDZ"/>
</dbReference>
<proteinExistence type="predicted"/>
<dbReference type="PANTHER" id="PTHR33096:SF1">
    <property type="entry name" value="CXC1-LIKE CYSTEINE CLUSTER ASSOCIATED WITH KDZ TRANSPOSASES DOMAIN-CONTAINING PROTEIN"/>
    <property type="match status" value="1"/>
</dbReference>
<evidence type="ECO:0000256" key="1">
    <source>
        <dbReference type="SAM" id="MobiDB-lite"/>
    </source>
</evidence>